<dbReference type="RefSeq" id="XP_017022626.1">
    <property type="nucleotide sequence ID" value="XM_017167137.3"/>
</dbReference>
<comment type="function">
    <text evidence="12">Structural component of the gap junctions.</text>
</comment>
<evidence type="ECO:0000256" key="11">
    <source>
        <dbReference type="ARBA" id="ARBA00023303"/>
    </source>
</evidence>
<feature type="transmembrane region" description="Helical" evidence="12">
    <location>
        <begin position="196"/>
        <end position="217"/>
    </location>
</feature>
<feature type="transmembrane region" description="Helical" evidence="12">
    <location>
        <begin position="289"/>
        <end position="313"/>
    </location>
</feature>
<dbReference type="OMA" id="QITWTNR"/>
<dbReference type="PRINTS" id="PR01262">
    <property type="entry name" value="INNEXIN"/>
</dbReference>
<keyword evidence="4" id="KW-1003">Cell membrane</keyword>
<reference evidence="15" key="1">
    <citation type="submission" date="2025-08" db="UniProtKB">
        <authorList>
            <consortium name="RefSeq"/>
        </authorList>
    </citation>
    <scope>IDENTIFICATION</scope>
    <source>
        <strain evidence="15">14028-0561.14</strain>
        <tissue evidence="15">Whole fly</tissue>
    </source>
</reference>
<evidence type="ECO:0000256" key="7">
    <source>
        <dbReference type="ARBA" id="ARBA00022949"/>
    </source>
</evidence>
<dbReference type="GO" id="GO:0034220">
    <property type="term" value="P:monoatomic ion transmembrane transport"/>
    <property type="evidence" value="ECO:0007669"/>
    <property type="project" value="UniProtKB-KW"/>
</dbReference>
<dbReference type="Proteomes" id="UP001652661">
    <property type="component" value="Chromosome X"/>
</dbReference>
<sequence length="449" mass="51943">MLNTFSSVRQYLKFDITRVVIDNIVFKLHYRWTFVMLLVATLLITSRQYIGEHIQCISDGVIAPVINTFCFFTPTFTVVRDLNHTAFKPGSEPPGIGHYDPEKHTIKRHAYYQWVPFVLFFQALCFYIPHFLWKKWEGGRVKALVFGLRMVGLTRYLKNDSLRIGKLNIPSMAEAEERIKDIRRTMIDRMRLNQSWGAHLVFAEILNLVNLLIQITWTNRFLGGQFLSLGPQALQARWSNEVSILDLVFPKVTKCRFHKFGASGSLQDHDTLCVMALNIMNEKIYTILWFWYAFLLVVTVLGLIWRLFTLCFYRNVTFTRWSLYWAKPGRLDENELSAVIDKCNFSNWMFLFFLRTNLSEFLFKKVIYHLASEFPNPDHENDINAYRDLGSAPPSSSTKIRYPDISSLDTVDSPLLHLRHPGTTTVGNTTPPNGGGQLPSTSEMAKMPV</sequence>
<evidence type="ECO:0000256" key="4">
    <source>
        <dbReference type="ARBA" id="ARBA00022475"/>
    </source>
</evidence>
<evidence type="ECO:0000256" key="1">
    <source>
        <dbReference type="ARBA" id="ARBA00004610"/>
    </source>
</evidence>
<evidence type="ECO:0000313" key="15">
    <source>
        <dbReference type="RefSeq" id="XP_017022626.1"/>
    </source>
</evidence>
<feature type="transmembrane region" description="Helical" evidence="12">
    <location>
        <begin position="28"/>
        <end position="45"/>
    </location>
</feature>
<feature type="compositionally biased region" description="Low complexity" evidence="13">
    <location>
        <begin position="421"/>
        <end position="432"/>
    </location>
</feature>
<feature type="region of interest" description="Disordered" evidence="13">
    <location>
        <begin position="421"/>
        <end position="449"/>
    </location>
</feature>
<keyword evidence="8 12" id="KW-1133">Transmembrane helix</keyword>
<keyword evidence="3 12" id="KW-0813">Transport</keyword>
<organism evidence="14 15">
    <name type="scientific">Drosophila kikkawai</name>
    <name type="common">Fruit fly</name>
    <dbReference type="NCBI Taxonomy" id="30033"/>
    <lineage>
        <taxon>Eukaryota</taxon>
        <taxon>Metazoa</taxon>
        <taxon>Ecdysozoa</taxon>
        <taxon>Arthropoda</taxon>
        <taxon>Hexapoda</taxon>
        <taxon>Insecta</taxon>
        <taxon>Pterygota</taxon>
        <taxon>Neoptera</taxon>
        <taxon>Endopterygota</taxon>
        <taxon>Diptera</taxon>
        <taxon>Brachycera</taxon>
        <taxon>Muscomorpha</taxon>
        <taxon>Ephydroidea</taxon>
        <taxon>Drosophilidae</taxon>
        <taxon>Drosophila</taxon>
        <taxon>Sophophora</taxon>
    </lineage>
</organism>
<keyword evidence="5 12" id="KW-0812">Transmembrane</keyword>
<evidence type="ECO:0000313" key="14">
    <source>
        <dbReference type="Proteomes" id="UP001652661"/>
    </source>
</evidence>
<evidence type="ECO:0000256" key="10">
    <source>
        <dbReference type="ARBA" id="ARBA00023136"/>
    </source>
</evidence>
<dbReference type="Pfam" id="PF00876">
    <property type="entry name" value="Innexin"/>
    <property type="match status" value="1"/>
</dbReference>
<evidence type="ECO:0000256" key="2">
    <source>
        <dbReference type="ARBA" id="ARBA00004651"/>
    </source>
</evidence>
<dbReference type="GO" id="GO:0007602">
    <property type="term" value="P:phototransduction"/>
    <property type="evidence" value="ECO:0007669"/>
    <property type="project" value="TreeGrafter"/>
</dbReference>
<evidence type="ECO:0000256" key="6">
    <source>
        <dbReference type="ARBA" id="ARBA00022868"/>
    </source>
</evidence>
<dbReference type="GO" id="GO:0005921">
    <property type="term" value="C:gap junction"/>
    <property type="evidence" value="ECO:0007669"/>
    <property type="project" value="UniProtKB-SubCell"/>
</dbReference>
<protein>
    <recommendedName>
        <fullName evidence="12">Innexin</fullName>
    </recommendedName>
</protein>
<dbReference type="InterPro" id="IPR000990">
    <property type="entry name" value="Innexin"/>
</dbReference>
<comment type="similarity">
    <text evidence="12">Belongs to the pannexin family.</text>
</comment>
<dbReference type="PANTHER" id="PTHR11893">
    <property type="entry name" value="INNEXIN"/>
    <property type="match status" value="1"/>
</dbReference>
<dbReference type="PANTHER" id="PTHR11893:SF38">
    <property type="entry name" value="INNEXIN INX7"/>
    <property type="match status" value="1"/>
</dbReference>
<evidence type="ECO:0000256" key="8">
    <source>
        <dbReference type="ARBA" id="ARBA00022989"/>
    </source>
</evidence>
<dbReference type="AlphaFoldDB" id="A0A6P4IIN7"/>
<evidence type="ECO:0000256" key="3">
    <source>
        <dbReference type="ARBA" id="ARBA00022448"/>
    </source>
</evidence>
<accession>A0A6P4IIN7</accession>
<keyword evidence="9 12" id="KW-0406">Ion transport</keyword>
<proteinExistence type="inferred from homology"/>
<name>A0A6P4IIN7_DROKI</name>
<keyword evidence="7" id="KW-0965">Cell junction</keyword>
<dbReference type="GO" id="GO:0005886">
    <property type="term" value="C:plasma membrane"/>
    <property type="evidence" value="ECO:0007669"/>
    <property type="project" value="UniProtKB-SubCell"/>
</dbReference>
<dbReference type="OrthoDB" id="5867527at2759"/>
<comment type="subcellular location">
    <subcellularLocation>
        <location evidence="1">Cell junction</location>
        <location evidence="1">Gap junction</location>
    </subcellularLocation>
    <subcellularLocation>
        <location evidence="2 12">Cell membrane</location>
        <topology evidence="2 12">Multi-pass membrane protein</topology>
    </subcellularLocation>
</comment>
<keyword evidence="6" id="KW-0303">Gap junction</keyword>
<keyword evidence="14" id="KW-1185">Reference proteome</keyword>
<evidence type="ECO:0000256" key="9">
    <source>
        <dbReference type="ARBA" id="ARBA00023065"/>
    </source>
</evidence>
<evidence type="ECO:0000256" key="13">
    <source>
        <dbReference type="SAM" id="MobiDB-lite"/>
    </source>
</evidence>
<dbReference type="PROSITE" id="PS51013">
    <property type="entry name" value="PANNEXIN"/>
    <property type="match status" value="1"/>
</dbReference>
<dbReference type="GO" id="GO:0005243">
    <property type="term" value="F:gap junction channel activity"/>
    <property type="evidence" value="ECO:0007669"/>
    <property type="project" value="TreeGrafter"/>
</dbReference>
<evidence type="ECO:0000256" key="12">
    <source>
        <dbReference type="RuleBase" id="RU010713"/>
    </source>
</evidence>
<evidence type="ECO:0000256" key="5">
    <source>
        <dbReference type="ARBA" id="ARBA00022692"/>
    </source>
</evidence>
<gene>
    <name evidence="15" type="primary">Inx7</name>
    <name evidence="12" type="synonym">inx</name>
</gene>
<feature type="transmembrane region" description="Helical" evidence="12">
    <location>
        <begin position="111"/>
        <end position="133"/>
    </location>
</feature>
<keyword evidence="10 12" id="KW-0472">Membrane</keyword>
<keyword evidence="11 12" id="KW-0407">Ion channel</keyword>